<dbReference type="EMBL" id="JBHSAF010000009">
    <property type="protein sequence ID" value="MFC3913646.1"/>
    <property type="molecule type" value="Genomic_DNA"/>
</dbReference>
<evidence type="ECO:0000256" key="1">
    <source>
        <dbReference type="SAM" id="Phobius"/>
    </source>
</evidence>
<feature type="transmembrane region" description="Helical" evidence="1">
    <location>
        <begin position="12"/>
        <end position="35"/>
    </location>
</feature>
<organism evidence="2 3">
    <name type="scientific">Pseudaeromonas sharmana</name>
    <dbReference type="NCBI Taxonomy" id="328412"/>
    <lineage>
        <taxon>Bacteria</taxon>
        <taxon>Pseudomonadati</taxon>
        <taxon>Pseudomonadota</taxon>
        <taxon>Gammaproteobacteria</taxon>
        <taxon>Aeromonadales</taxon>
        <taxon>Aeromonadaceae</taxon>
        <taxon>Pseudaeromonas</taxon>
    </lineage>
</organism>
<dbReference type="Proteomes" id="UP001595692">
    <property type="component" value="Unassembled WGS sequence"/>
</dbReference>
<dbReference type="RefSeq" id="WP_377152042.1">
    <property type="nucleotide sequence ID" value="NZ_JBHSAF010000009.1"/>
</dbReference>
<keyword evidence="1" id="KW-1133">Transmembrane helix</keyword>
<feature type="transmembrane region" description="Helical" evidence="1">
    <location>
        <begin position="94"/>
        <end position="117"/>
    </location>
</feature>
<reference evidence="3" key="1">
    <citation type="journal article" date="2019" name="Int. J. Syst. Evol. Microbiol.">
        <title>The Global Catalogue of Microorganisms (GCM) 10K type strain sequencing project: providing services to taxonomists for standard genome sequencing and annotation.</title>
        <authorList>
            <consortium name="The Broad Institute Genomics Platform"/>
            <consortium name="The Broad Institute Genome Sequencing Center for Infectious Disease"/>
            <person name="Wu L."/>
            <person name="Ma J."/>
        </authorList>
    </citation>
    <scope>NUCLEOTIDE SEQUENCE [LARGE SCALE GENOMIC DNA]</scope>
    <source>
        <strain evidence="3">CCUG 54939</strain>
    </source>
</reference>
<feature type="transmembrane region" description="Helical" evidence="1">
    <location>
        <begin position="47"/>
        <end position="69"/>
    </location>
</feature>
<accession>A0ABV8CNG5</accession>
<evidence type="ECO:0000313" key="2">
    <source>
        <dbReference type="EMBL" id="MFC3913646.1"/>
    </source>
</evidence>
<name>A0ABV8CNG5_9GAMM</name>
<gene>
    <name evidence="2" type="ORF">ACFOSS_09215</name>
</gene>
<evidence type="ECO:0000313" key="3">
    <source>
        <dbReference type="Proteomes" id="UP001595692"/>
    </source>
</evidence>
<keyword evidence="1" id="KW-0812">Transmembrane</keyword>
<evidence type="ECO:0008006" key="4">
    <source>
        <dbReference type="Google" id="ProtNLM"/>
    </source>
</evidence>
<feature type="transmembrane region" description="Helical" evidence="1">
    <location>
        <begin position="129"/>
        <end position="149"/>
    </location>
</feature>
<keyword evidence="1" id="KW-0472">Membrane</keyword>
<protein>
    <recommendedName>
        <fullName evidence="4">DUF2975 domain-containing protein</fullName>
    </recommendedName>
</protein>
<keyword evidence="3" id="KW-1185">Reference proteome</keyword>
<sequence length="166" mass="17834">MNAKLVSAICFKLLGIYAIISILIAIPSVWALYFGLPDMRQGLSPSIIVPILSSISSLILGAALLLTLWKISNSILNNLNDTNGSFALSLKSGYILLGAYFLISGLSSMPNAIINAWRVSFIEDTNLLTYIQILSSPTVLVIAGAVLLVQKGDAKNLYKKLKYAGT</sequence>
<proteinExistence type="predicted"/>
<comment type="caution">
    <text evidence="2">The sequence shown here is derived from an EMBL/GenBank/DDBJ whole genome shotgun (WGS) entry which is preliminary data.</text>
</comment>